<dbReference type="Gene3D" id="2.40.70.10">
    <property type="entry name" value="Acid Proteases"/>
    <property type="match status" value="2"/>
</dbReference>
<evidence type="ECO:0000256" key="13">
    <source>
        <dbReference type="SAM" id="SignalP"/>
    </source>
</evidence>
<feature type="transmembrane region" description="Helical" evidence="12">
    <location>
        <begin position="520"/>
        <end position="540"/>
    </location>
</feature>
<keyword evidence="3" id="KW-0645">Protease</keyword>
<keyword evidence="4 12" id="KW-0812">Transmembrane</keyword>
<feature type="active site" evidence="11">
    <location>
        <position position="362"/>
    </location>
</feature>
<keyword evidence="10" id="KW-0325">Glycoprotein</keyword>
<protein>
    <recommendedName>
        <fullName evidence="14">Peptidase A1 domain-containing protein</fullName>
    </recommendedName>
</protein>
<evidence type="ECO:0000256" key="2">
    <source>
        <dbReference type="ARBA" id="ARBA00007447"/>
    </source>
</evidence>
<dbReference type="AlphaFoldDB" id="A0AAV6WS08"/>
<dbReference type="PROSITE" id="PS51767">
    <property type="entry name" value="PEPTIDASE_A1"/>
    <property type="match status" value="1"/>
</dbReference>
<feature type="active site" evidence="11">
    <location>
        <position position="148"/>
    </location>
</feature>
<dbReference type="GO" id="GO:0004190">
    <property type="term" value="F:aspartic-type endopeptidase activity"/>
    <property type="evidence" value="ECO:0007669"/>
    <property type="project" value="UniProtKB-KW"/>
</dbReference>
<keyword evidence="16" id="KW-1185">Reference proteome</keyword>
<comment type="similarity">
    <text evidence="2">Belongs to the peptidase A1 family.</text>
</comment>
<dbReference type="PANTHER" id="PTHR13683">
    <property type="entry name" value="ASPARTYL PROTEASES"/>
    <property type="match status" value="1"/>
</dbReference>
<keyword evidence="9 12" id="KW-0472">Membrane</keyword>
<dbReference type="InterPro" id="IPR001461">
    <property type="entry name" value="Aspartic_peptidase_A1"/>
</dbReference>
<dbReference type="SUPFAM" id="SSF50630">
    <property type="entry name" value="Acid proteases"/>
    <property type="match status" value="1"/>
</dbReference>
<comment type="caution">
    <text evidence="15">The sequence shown here is derived from an EMBL/GenBank/DDBJ whole genome shotgun (WGS) entry which is preliminary data.</text>
</comment>
<feature type="transmembrane region" description="Helical" evidence="12">
    <location>
        <begin position="83"/>
        <end position="103"/>
    </location>
</feature>
<dbReference type="EMBL" id="WHWC01000013">
    <property type="protein sequence ID" value="KAG8371232.1"/>
    <property type="molecule type" value="Genomic_DNA"/>
</dbReference>
<dbReference type="InterPro" id="IPR034161">
    <property type="entry name" value="Pepsin-like_plant"/>
</dbReference>
<feature type="domain" description="Peptidase A1" evidence="14">
    <location>
        <begin position="130"/>
        <end position="481"/>
    </location>
</feature>
<name>A0AAV6WS08_9LAMI</name>
<organism evidence="15 16">
    <name type="scientific">Buddleja alternifolia</name>
    <dbReference type="NCBI Taxonomy" id="168488"/>
    <lineage>
        <taxon>Eukaryota</taxon>
        <taxon>Viridiplantae</taxon>
        <taxon>Streptophyta</taxon>
        <taxon>Embryophyta</taxon>
        <taxon>Tracheophyta</taxon>
        <taxon>Spermatophyta</taxon>
        <taxon>Magnoliopsida</taxon>
        <taxon>eudicotyledons</taxon>
        <taxon>Gunneridae</taxon>
        <taxon>Pentapetalae</taxon>
        <taxon>asterids</taxon>
        <taxon>lamiids</taxon>
        <taxon>Lamiales</taxon>
        <taxon>Scrophulariaceae</taxon>
        <taxon>Buddlejeae</taxon>
        <taxon>Buddleja</taxon>
    </lineage>
</organism>
<evidence type="ECO:0000256" key="9">
    <source>
        <dbReference type="ARBA" id="ARBA00023136"/>
    </source>
</evidence>
<evidence type="ECO:0000256" key="3">
    <source>
        <dbReference type="ARBA" id="ARBA00022670"/>
    </source>
</evidence>
<evidence type="ECO:0000259" key="14">
    <source>
        <dbReference type="PROSITE" id="PS51767"/>
    </source>
</evidence>
<keyword evidence="8 12" id="KW-1133">Transmembrane helix</keyword>
<dbReference type="PRINTS" id="PR00792">
    <property type="entry name" value="PEPSIN"/>
</dbReference>
<dbReference type="FunFam" id="2.40.70.10:FF:000018">
    <property type="entry name" value="Aspartic proteinase-like protein 2"/>
    <property type="match status" value="1"/>
</dbReference>
<sequence>MPPVNIRVAVAVFLMVAAAAAAAAVVGGEGKSVTLTLERASHDGMELSQLRDRDQVRHGRFLQQQQPLGVVDFSVQGTYDPYLVGYLSNTISLLIFLYIYIYVYMFSNLYNYLIENYWPADKVLIICRLYYTRVKLGNPPKEFYVQIDTGSDVLWVSCNPCSGCPTSSGLQIQLEFFNPSTSSMISCSDQRCALGTESSDSICSSHNQCGYTFQYGDGSGTSGYYISDSIHLDSILENSLTSTSSAPVVFGCSTSQTGDLTKPDRAVDGIFGFGQQGLSVISQLSSQGITPNSFSHCLKGENGGGGILVLGQIVEPNLVYTPLVPSQPHYNVNLQSIAVNGQILPINPSVFATSNNRGTIVDSGTTLAYFAEEAYDPFVNAIIQTISQSVRAIPSKGNQCYLTTSSVSEIFPQVNLNFAGGASMILRPEDYLLQQNSVGGAAVWCIGIQKISGQGITILGDLVLKDKIVVYDLAGQRIGWANYDCSSSVNVSTTNTGRTEFVNAGQLDNNNSVHCKPYNLIPRTIIAFLLHIAFFGVFPYL</sequence>
<evidence type="ECO:0000256" key="1">
    <source>
        <dbReference type="ARBA" id="ARBA00004370"/>
    </source>
</evidence>
<evidence type="ECO:0000256" key="6">
    <source>
        <dbReference type="ARBA" id="ARBA00022750"/>
    </source>
</evidence>
<dbReference type="CDD" id="cd05476">
    <property type="entry name" value="pepsin_A_like_plant"/>
    <property type="match status" value="1"/>
</dbReference>
<evidence type="ECO:0000256" key="11">
    <source>
        <dbReference type="PIRSR" id="PIRSR601461-1"/>
    </source>
</evidence>
<dbReference type="InterPro" id="IPR033121">
    <property type="entry name" value="PEPTIDASE_A1"/>
</dbReference>
<dbReference type="InterPro" id="IPR032861">
    <property type="entry name" value="TAXi_N"/>
</dbReference>
<gene>
    <name evidence="15" type="ORF">BUALT_Bualt13G0066300</name>
</gene>
<dbReference type="PANTHER" id="PTHR13683:SF375">
    <property type="entry name" value="PEPTIDASE A1 DOMAIN-CONTAINING PROTEIN"/>
    <property type="match status" value="1"/>
</dbReference>
<evidence type="ECO:0000256" key="7">
    <source>
        <dbReference type="ARBA" id="ARBA00022801"/>
    </source>
</evidence>
<evidence type="ECO:0000256" key="10">
    <source>
        <dbReference type="ARBA" id="ARBA00023180"/>
    </source>
</evidence>
<dbReference type="Pfam" id="PF14541">
    <property type="entry name" value="TAXi_C"/>
    <property type="match status" value="1"/>
</dbReference>
<dbReference type="InterPro" id="IPR032799">
    <property type="entry name" value="TAXi_C"/>
</dbReference>
<feature type="chain" id="PRO_5043753519" description="Peptidase A1 domain-containing protein" evidence="13">
    <location>
        <begin position="24"/>
        <end position="541"/>
    </location>
</feature>
<dbReference type="GO" id="GO:0016020">
    <property type="term" value="C:membrane"/>
    <property type="evidence" value="ECO:0007669"/>
    <property type="project" value="UniProtKB-SubCell"/>
</dbReference>
<comment type="subcellular location">
    <subcellularLocation>
        <location evidence="1">Membrane</location>
    </subcellularLocation>
</comment>
<dbReference type="Proteomes" id="UP000826271">
    <property type="component" value="Unassembled WGS sequence"/>
</dbReference>
<evidence type="ECO:0000256" key="5">
    <source>
        <dbReference type="ARBA" id="ARBA00022729"/>
    </source>
</evidence>
<dbReference type="InterPro" id="IPR021109">
    <property type="entry name" value="Peptidase_aspartic_dom_sf"/>
</dbReference>
<accession>A0AAV6WS08</accession>
<evidence type="ECO:0000313" key="15">
    <source>
        <dbReference type="EMBL" id="KAG8371232.1"/>
    </source>
</evidence>
<evidence type="ECO:0000256" key="12">
    <source>
        <dbReference type="SAM" id="Phobius"/>
    </source>
</evidence>
<proteinExistence type="inferred from homology"/>
<keyword evidence="5 13" id="KW-0732">Signal</keyword>
<dbReference type="Pfam" id="PF14543">
    <property type="entry name" value="TAXi_N"/>
    <property type="match status" value="1"/>
</dbReference>
<keyword evidence="6" id="KW-0064">Aspartyl protease</keyword>
<feature type="signal peptide" evidence="13">
    <location>
        <begin position="1"/>
        <end position="23"/>
    </location>
</feature>
<dbReference type="GO" id="GO:0006508">
    <property type="term" value="P:proteolysis"/>
    <property type="evidence" value="ECO:0007669"/>
    <property type="project" value="UniProtKB-KW"/>
</dbReference>
<keyword evidence="7" id="KW-0378">Hydrolase</keyword>
<evidence type="ECO:0000313" key="16">
    <source>
        <dbReference type="Proteomes" id="UP000826271"/>
    </source>
</evidence>
<evidence type="ECO:0000256" key="4">
    <source>
        <dbReference type="ARBA" id="ARBA00022692"/>
    </source>
</evidence>
<reference evidence="15" key="1">
    <citation type="submission" date="2019-10" db="EMBL/GenBank/DDBJ databases">
        <authorList>
            <person name="Zhang R."/>
            <person name="Pan Y."/>
            <person name="Wang J."/>
            <person name="Ma R."/>
            <person name="Yu S."/>
        </authorList>
    </citation>
    <scope>NUCLEOTIDE SEQUENCE</scope>
    <source>
        <strain evidence="15">LA-IB0</strain>
        <tissue evidence="15">Leaf</tissue>
    </source>
</reference>
<evidence type="ECO:0000256" key="8">
    <source>
        <dbReference type="ARBA" id="ARBA00022989"/>
    </source>
</evidence>